<protein>
    <recommendedName>
        <fullName evidence="1">GmrSD restriction endonucleases N-terminal domain-containing protein</fullName>
    </recommendedName>
</protein>
<dbReference type="OrthoDB" id="9798761at2"/>
<feature type="domain" description="GmrSD restriction endonucleases N-terminal" evidence="1">
    <location>
        <begin position="15"/>
        <end position="257"/>
    </location>
</feature>
<dbReference type="EMBL" id="AZDT01000021">
    <property type="protein sequence ID" value="KRK76311.1"/>
    <property type="molecule type" value="Genomic_DNA"/>
</dbReference>
<dbReference type="PANTHER" id="PTHR35149">
    <property type="entry name" value="SLL5132 PROTEIN"/>
    <property type="match status" value="1"/>
</dbReference>
<dbReference type="Pfam" id="PF03235">
    <property type="entry name" value="GmrSD_N"/>
    <property type="match status" value="1"/>
</dbReference>
<organism evidence="2 3">
    <name type="scientific">Levilactobacillus namurensis DSM 19117</name>
    <dbReference type="NCBI Taxonomy" id="1423773"/>
    <lineage>
        <taxon>Bacteria</taxon>
        <taxon>Bacillati</taxon>
        <taxon>Bacillota</taxon>
        <taxon>Bacilli</taxon>
        <taxon>Lactobacillales</taxon>
        <taxon>Lactobacillaceae</taxon>
        <taxon>Levilactobacillus</taxon>
    </lineage>
</organism>
<evidence type="ECO:0000313" key="2">
    <source>
        <dbReference type="EMBL" id="KRK76311.1"/>
    </source>
</evidence>
<dbReference type="RefSeq" id="WP_056944050.1">
    <property type="nucleotide sequence ID" value="NZ_AZDT01000021.1"/>
</dbReference>
<dbReference type="PANTHER" id="PTHR35149:SF1">
    <property type="entry name" value="DUF5655 DOMAIN-CONTAINING PROTEIN"/>
    <property type="match status" value="1"/>
</dbReference>
<evidence type="ECO:0000259" key="1">
    <source>
        <dbReference type="Pfam" id="PF03235"/>
    </source>
</evidence>
<sequence length="582" mass="67454">MTEFVEIPQPSRFRISELFRDNNFIVPLYQRNYAWGTNEVEDFWGDLLELVKGSRNSHFFGQIVTYKNEQGDQEIIDGQQRLTTSTLFMAAIRDTANRMYRENFSNSHASEAELESGDLLRDVRREVNKSIREKERPSLIVQQNADHDQPDQSLQAYFSDLTHQVAKAATEKLTSEPKRNMQRAYKEMTHWIVAEINQEKTLAGRIDRLQLIFESFFNKFYIVMISAPSRQDAFTIFETLNSRGKDLRASDIIKNHVMSLMGTEIKPANDQWNRLTNQLDNDSDKITRFIRTYWAAKKRIVPESKLYRAISTEIKDVNTSQQFLDDLDKVVALYTVLESPTSPKAHAQYFKDHKITETLEILTRLHVKLYYPVVIAMVYKKYSEASLLKVVTKLLAIFIRHRTIINDGTNKLETGFSDVAHRIWNLDLKSVDEIIEDLNEKLLPKKDQTEASFQVLQKAGGQRGAKKWTLVYLLAELYSVEYDDFGEQLFRQVFKDDDYQLVQVDTTNAVGDDAEYLGNWTLLEKRLVKTEVQAAIDLVPALQQSGLTGNQRLAQQIQNNGWSATDVRNRQDRFTSDVTLIW</sequence>
<gene>
    <name evidence="2" type="ORF">FD30_GL001483</name>
</gene>
<dbReference type="AlphaFoldDB" id="A0A0R1KBD9"/>
<keyword evidence="3" id="KW-1185">Reference proteome</keyword>
<evidence type="ECO:0000313" key="3">
    <source>
        <dbReference type="Proteomes" id="UP000051162"/>
    </source>
</evidence>
<dbReference type="InterPro" id="IPR004919">
    <property type="entry name" value="GmrSD_N"/>
</dbReference>
<name>A0A0R1KBD9_9LACO</name>
<dbReference type="GeneID" id="84781938"/>
<dbReference type="STRING" id="1423773.FD30_GL001483"/>
<accession>A0A0R1KBD9</accession>
<dbReference type="PATRIC" id="fig|1423773.3.peg.1520"/>
<comment type="caution">
    <text evidence="2">The sequence shown here is derived from an EMBL/GenBank/DDBJ whole genome shotgun (WGS) entry which is preliminary data.</text>
</comment>
<reference evidence="2 3" key="1">
    <citation type="journal article" date="2015" name="Genome Announc.">
        <title>Expanding the biotechnology potential of lactobacilli through comparative genomics of 213 strains and associated genera.</title>
        <authorList>
            <person name="Sun Z."/>
            <person name="Harris H.M."/>
            <person name="McCann A."/>
            <person name="Guo C."/>
            <person name="Argimon S."/>
            <person name="Zhang W."/>
            <person name="Yang X."/>
            <person name="Jeffery I.B."/>
            <person name="Cooney J.C."/>
            <person name="Kagawa T.F."/>
            <person name="Liu W."/>
            <person name="Song Y."/>
            <person name="Salvetti E."/>
            <person name="Wrobel A."/>
            <person name="Rasinkangas P."/>
            <person name="Parkhill J."/>
            <person name="Rea M.C."/>
            <person name="O'Sullivan O."/>
            <person name="Ritari J."/>
            <person name="Douillard F.P."/>
            <person name="Paul Ross R."/>
            <person name="Yang R."/>
            <person name="Briner A.E."/>
            <person name="Felis G.E."/>
            <person name="de Vos W.M."/>
            <person name="Barrangou R."/>
            <person name="Klaenhammer T.R."/>
            <person name="Caufield P.W."/>
            <person name="Cui Y."/>
            <person name="Zhang H."/>
            <person name="O'Toole P.W."/>
        </authorList>
    </citation>
    <scope>NUCLEOTIDE SEQUENCE [LARGE SCALE GENOMIC DNA]</scope>
    <source>
        <strain evidence="2 3">DSM 19117</strain>
    </source>
</reference>
<dbReference type="Proteomes" id="UP000051162">
    <property type="component" value="Unassembled WGS sequence"/>
</dbReference>
<proteinExistence type="predicted"/>